<feature type="compositionally biased region" description="Pro residues" evidence="9">
    <location>
        <begin position="787"/>
        <end position="797"/>
    </location>
</feature>
<dbReference type="GO" id="GO:0005524">
    <property type="term" value="F:ATP binding"/>
    <property type="evidence" value="ECO:0007669"/>
    <property type="project" value="InterPro"/>
</dbReference>
<dbReference type="SMART" id="SM00060">
    <property type="entry name" value="FN3"/>
    <property type="match status" value="11"/>
</dbReference>
<dbReference type="GO" id="GO:0006936">
    <property type="term" value="P:muscle contraction"/>
    <property type="evidence" value="ECO:0007669"/>
    <property type="project" value="UniProtKB-ARBA"/>
</dbReference>
<keyword evidence="3" id="KW-0963">Cytoplasm</keyword>
<feature type="domain" description="Fibronectin type-III" evidence="12">
    <location>
        <begin position="497"/>
        <end position="593"/>
    </location>
</feature>
<evidence type="ECO:0000256" key="1">
    <source>
        <dbReference type="ARBA" id="ARBA00004496"/>
    </source>
</evidence>
<dbReference type="InterPro" id="IPR003961">
    <property type="entry name" value="FN3_dom"/>
</dbReference>
<dbReference type="GO" id="GO:0055008">
    <property type="term" value="P:cardiac muscle tissue morphogenesis"/>
    <property type="evidence" value="ECO:0007669"/>
    <property type="project" value="UniProtKB-ARBA"/>
</dbReference>
<feature type="domain" description="Protein kinase" evidence="10">
    <location>
        <begin position="1721"/>
        <end position="1975"/>
    </location>
</feature>
<dbReference type="GO" id="GO:0015629">
    <property type="term" value="C:actin cytoskeleton"/>
    <property type="evidence" value="ECO:0007669"/>
    <property type="project" value="UniProtKB-ARBA"/>
</dbReference>
<dbReference type="PROSITE" id="PS00108">
    <property type="entry name" value="PROTEIN_KINASE_ST"/>
    <property type="match status" value="1"/>
</dbReference>
<dbReference type="SUPFAM" id="SSF49265">
    <property type="entry name" value="Fibronectin type III"/>
    <property type="match status" value="7"/>
</dbReference>
<feature type="domain" description="Fibronectin type-III" evidence="12">
    <location>
        <begin position="1196"/>
        <end position="1291"/>
    </location>
</feature>
<feature type="non-terminal residue" evidence="13">
    <location>
        <position position="1"/>
    </location>
</feature>
<dbReference type="Gene3D" id="2.60.40.10">
    <property type="entry name" value="Immunoglobulins"/>
    <property type="match status" value="23"/>
</dbReference>
<dbReference type="FunFam" id="2.60.40.10:FF:000002">
    <property type="entry name" value="Titin a"/>
    <property type="match status" value="2"/>
</dbReference>
<dbReference type="GO" id="GO:0032991">
    <property type="term" value="C:protein-containing complex"/>
    <property type="evidence" value="ECO:0007669"/>
    <property type="project" value="UniProtKB-ARBA"/>
</dbReference>
<dbReference type="FunFam" id="2.60.40.10:FF:000003">
    <property type="entry name" value="Titin isoform E"/>
    <property type="match status" value="4"/>
</dbReference>
<evidence type="ECO:0000256" key="5">
    <source>
        <dbReference type="ARBA" id="ARBA00023319"/>
    </source>
</evidence>
<dbReference type="InterPro" id="IPR000719">
    <property type="entry name" value="Prot_kinase_dom"/>
</dbReference>
<evidence type="ECO:0000256" key="2">
    <source>
        <dbReference type="ARBA" id="ARBA00006692"/>
    </source>
</evidence>
<feature type="domain" description="Fibronectin type-III" evidence="12">
    <location>
        <begin position="195"/>
        <end position="289"/>
    </location>
</feature>
<keyword evidence="4" id="KW-0677">Repeat</keyword>
<dbReference type="PANTHER" id="PTHR14340">
    <property type="entry name" value="MICROFIBRIL-ASSOCIATED GLYCOPROTEIN 3"/>
    <property type="match status" value="1"/>
</dbReference>
<gene>
    <name evidence="13" type="ORF">Z043_109832</name>
</gene>
<feature type="domain" description="Fibronectin type-III" evidence="12">
    <location>
        <begin position="98"/>
        <end position="192"/>
    </location>
</feature>
<dbReference type="FunFam" id="2.60.40.10:FF:001229">
    <property type="entry name" value="titin isoform X1"/>
    <property type="match status" value="1"/>
</dbReference>
<dbReference type="FunFam" id="2.60.40.10:FF:000034">
    <property type="entry name" value="Titin isoform A"/>
    <property type="match status" value="1"/>
</dbReference>
<feature type="region of interest" description="Disordered" evidence="9">
    <location>
        <begin position="482"/>
        <end position="519"/>
    </location>
</feature>
<dbReference type="Pfam" id="PF00041">
    <property type="entry name" value="fn3"/>
    <property type="match status" value="11"/>
</dbReference>
<feature type="domain" description="Ig-like" evidence="11">
    <location>
        <begin position="2202"/>
        <end position="2300"/>
    </location>
</feature>
<dbReference type="PRINTS" id="PR00014">
    <property type="entry name" value="FNTYPEIII"/>
</dbReference>
<dbReference type="PROSITE" id="PS50835">
    <property type="entry name" value="IG_LIKE"/>
    <property type="match status" value="8"/>
</dbReference>
<feature type="region of interest" description="Disordered" evidence="9">
    <location>
        <begin position="2683"/>
        <end position="2836"/>
    </location>
</feature>
<feature type="compositionally biased region" description="Basic and acidic residues" evidence="9">
    <location>
        <begin position="2519"/>
        <end position="2532"/>
    </location>
</feature>
<dbReference type="InterPro" id="IPR007110">
    <property type="entry name" value="Ig-like_dom"/>
</dbReference>
<dbReference type="FunFam" id="2.60.40.10:FF:001115">
    <property type="entry name" value="Titin b"/>
    <property type="match status" value="1"/>
</dbReference>
<evidence type="ECO:0000256" key="6">
    <source>
        <dbReference type="ARBA" id="ARBA00054857"/>
    </source>
</evidence>
<feature type="domain" description="Ig-like" evidence="11">
    <location>
        <begin position="1004"/>
        <end position="1092"/>
    </location>
</feature>
<evidence type="ECO:0000256" key="4">
    <source>
        <dbReference type="ARBA" id="ARBA00022737"/>
    </source>
</evidence>
<feature type="domain" description="Ig-like" evidence="11">
    <location>
        <begin position="2588"/>
        <end position="2677"/>
    </location>
</feature>
<organism evidence="13 14">
    <name type="scientific">Scleropages formosus</name>
    <name type="common">Asian bonytongue</name>
    <name type="synonym">Osteoglossum formosum</name>
    <dbReference type="NCBI Taxonomy" id="113540"/>
    <lineage>
        <taxon>Eukaryota</taxon>
        <taxon>Metazoa</taxon>
        <taxon>Chordata</taxon>
        <taxon>Craniata</taxon>
        <taxon>Vertebrata</taxon>
        <taxon>Euteleostomi</taxon>
        <taxon>Actinopterygii</taxon>
        <taxon>Neopterygii</taxon>
        <taxon>Teleostei</taxon>
        <taxon>Osteoglossocephala</taxon>
        <taxon>Osteoglossomorpha</taxon>
        <taxon>Osteoglossiformes</taxon>
        <taxon>Osteoglossidae</taxon>
        <taxon>Scleropages</taxon>
    </lineage>
</organism>
<reference evidence="13 14" key="1">
    <citation type="submission" date="2015-08" db="EMBL/GenBank/DDBJ databases">
        <title>The genome of the Asian arowana (Scleropages formosus).</title>
        <authorList>
            <person name="Tan M.H."/>
            <person name="Gan H.M."/>
            <person name="Croft L.J."/>
            <person name="Austin C.M."/>
        </authorList>
    </citation>
    <scope>NUCLEOTIDE SEQUENCE [LARGE SCALE GENOMIC DNA]</scope>
    <source>
        <strain evidence="13">Aro1</strain>
    </source>
</reference>
<dbReference type="SMART" id="SM00409">
    <property type="entry name" value="IG"/>
    <property type="match status" value="12"/>
</dbReference>
<dbReference type="CDD" id="cd05748">
    <property type="entry name" value="Ig_Titin_like"/>
    <property type="match status" value="2"/>
</dbReference>
<feature type="domain" description="Ig-like" evidence="11">
    <location>
        <begin position="2108"/>
        <end position="2201"/>
    </location>
</feature>
<feature type="domain" description="Fibronectin type-III" evidence="12">
    <location>
        <begin position="396"/>
        <end position="492"/>
    </location>
</feature>
<dbReference type="InterPro" id="IPR011009">
    <property type="entry name" value="Kinase-like_dom_sf"/>
</dbReference>
<comment type="caution">
    <text evidence="13">The sequence shown here is derived from an EMBL/GenBank/DDBJ whole genome shotgun (WGS) entry which is preliminary data.</text>
</comment>
<dbReference type="FunFam" id="2.60.40.10:FF:000135">
    <property type="entry name" value="Titin a"/>
    <property type="match status" value="2"/>
</dbReference>
<dbReference type="FunFam" id="2.60.40.10:FF:001477">
    <property type="entry name" value="Titin b"/>
    <property type="match status" value="1"/>
</dbReference>
<dbReference type="FunFam" id="2.60.40.10:FF:000127">
    <property type="entry name" value="titin isoform X1"/>
    <property type="match status" value="2"/>
</dbReference>
<feature type="region of interest" description="Disordered" evidence="9">
    <location>
        <begin position="775"/>
        <end position="798"/>
    </location>
</feature>
<dbReference type="EMBL" id="JARO02003060">
    <property type="protein sequence ID" value="KPP71278.1"/>
    <property type="molecule type" value="Genomic_DNA"/>
</dbReference>
<evidence type="ECO:0000259" key="11">
    <source>
        <dbReference type="PROSITE" id="PS50835"/>
    </source>
</evidence>
<evidence type="ECO:0000259" key="10">
    <source>
        <dbReference type="PROSITE" id="PS50011"/>
    </source>
</evidence>
<dbReference type="Pfam" id="PF00069">
    <property type="entry name" value="Pkinase"/>
    <property type="match status" value="1"/>
</dbReference>
<dbReference type="SMART" id="SM00408">
    <property type="entry name" value="IGc2"/>
    <property type="match status" value="11"/>
</dbReference>
<dbReference type="Proteomes" id="UP000034805">
    <property type="component" value="Unassembled WGS sequence"/>
</dbReference>
<dbReference type="InterPro" id="IPR003598">
    <property type="entry name" value="Ig_sub2"/>
</dbReference>
<dbReference type="InterPro" id="IPR013783">
    <property type="entry name" value="Ig-like_fold"/>
</dbReference>
<dbReference type="PROSITE" id="PS50011">
    <property type="entry name" value="PROTEIN_KINASE_DOM"/>
    <property type="match status" value="1"/>
</dbReference>
<feature type="domain" description="Ig-like" evidence="11">
    <location>
        <begin position="548"/>
        <end position="687"/>
    </location>
</feature>
<keyword evidence="8" id="KW-0175">Coiled coil</keyword>
<dbReference type="Gene3D" id="3.30.200.20">
    <property type="entry name" value="Phosphorylase Kinase, domain 1"/>
    <property type="match status" value="1"/>
</dbReference>
<evidence type="ECO:0000256" key="9">
    <source>
        <dbReference type="SAM" id="MobiDB-lite"/>
    </source>
</evidence>
<dbReference type="PANTHER" id="PTHR14340:SF13">
    <property type="entry name" value="TITIN"/>
    <property type="match status" value="1"/>
</dbReference>
<evidence type="ECO:0000256" key="8">
    <source>
        <dbReference type="SAM" id="Coils"/>
    </source>
</evidence>
<feature type="domain" description="Ig-like" evidence="11">
    <location>
        <begin position="1398"/>
        <end position="1486"/>
    </location>
</feature>
<evidence type="ECO:0000313" key="13">
    <source>
        <dbReference type="EMBL" id="KPP71278.1"/>
    </source>
</evidence>
<dbReference type="SUPFAM" id="SSF56112">
    <property type="entry name" value="Protein kinase-like (PK-like)"/>
    <property type="match status" value="1"/>
</dbReference>
<keyword evidence="5" id="KW-0393">Immunoglobulin domain</keyword>
<feature type="domain" description="Fibronectin type-III" evidence="12">
    <location>
        <begin position="296"/>
        <end position="390"/>
    </location>
</feature>
<feature type="domain" description="Fibronectin type-III" evidence="12">
    <location>
        <begin position="1594"/>
        <end position="1687"/>
    </location>
</feature>
<dbReference type="FunFam" id="2.60.40.10:FF:000673">
    <property type="entry name" value="Titin a"/>
    <property type="match status" value="1"/>
</dbReference>
<dbReference type="Gene3D" id="1.10.510.10">
    <property type="entry name" value="Transferase(Phosphotransferase) domain 1"/>
    <property type="match status" value="1"/>
</dbReference>
<dbReference type="FunFam" id="2.60.40.10:FF:000672">
    <property type="entry name" value="Titin a"/>
    <property type="match status" value="1"/>
</dbReference>
<evidence type="ECO:0000259" key="12">
    <source>
        <dbReference type="PROSITE" id="PS50853"/>
    </source>
</evidence>
<feature type="domain" description="Ig-like" evidence="11">
    <location>
        <begin position="2"/>
        <end position="87"/>
    </location>
</feature>
<evidence type="ECO:0000256" key="3">
    <source>
        <dbReference type="ARBA" id="ARBA00022490"/>
    </source>
</evidence>
<dbReference type="PROSITE" id="PS50853">
    <property type="entry name" value="FN3"/>
    <property type="match status" value="11"/>
</dbReference>
<dbReference type="SUPFAM" id="SSF48726">
    <property type="entry name" value="Immunoglobulin"/>
    <property type="match status" value="12"/>
</dbReference>
<dbReference type="GO" id="GO:0008307">
    <property type="term" value="F:structural constituent of muscle"/>
    <property type="evidence" value="ECO:0007669"/>
    <property type="project" value="TreeGrafter"/>
</dbReference>
<feature type="domain" description="Ig-like" evidence="11">
    <location>
        <begin position="2386"/>
        <end position="2476"/>
    </location>
</feature>
<dbReference type="InterPro" id="IPR013098">
    <property type="entry name" value="Ig_I-set"/>
</dbReference>
<evidence type="ECO:0000256" key="7">
    <source>
        <dbReference type="ARBA" id="ARBA00075299"/>
    </source>
</evidence>
<dbReference type="InterPro" id="IPR036116">
    <property type="entry name" value="FN3_sf"/>
</dbReference>
<comment type="subcellular location">
    <subcellularLocation>
        <location evidence="1">Cytoplasm</location>
    </subcellularLocation>
</comment>
<dbReference type="FunFam" id="2.60.40.10:FF:000112">
    <property type="entry name" value="Titin a"/>
    <property type="match status" value="1"/>
</dbReference>
<dbReference type="InterPro" id="IPR036179">
    <property type="entry name" value="Ig-like_dom_sf"/>
</dbReference>
<dbReference type="GO" id="GO:0031430">
    <property type="term" value="C:M band"/>
    <property type="evidence" value="ECO:0007669"/>
    <property type="project" value="TreeGrafter"/>
</dbReference>
<comment type="function">
    <text evidence="6">Key component in the assembly and functioning of vertebrate striated muscles. By providing connections at the level of individual microfilaments, it contributes to the fine balance of forces between the two halves of the sarcomere. The size and extensibility of the cross-links are the main determinants of sarcomere extensibility properties of muscle. In non-muscle cells, seems to play a role in chromosome condensation and chromosome segregation during mitosis. Might link the lamina network to chromatin or nuclear actin, or both during interphase.</text>
</comment>
<sequence>SPDIDVPDELKKTICLRAGGSLHLVVTVTGRPTPVVTWSKPGVVLQNRGFIEVAKNHASLIIDNVHRYDAGTYTIEAENSSGKKSATILVKIYDTPGPPGALKIKDLTKDSAVITWDPPSVDGGAPVNNYIIERRDTSMRAYKTVTSKCHKTSYKITGLMEGLLYCFRVLPENIYGIGEACEISDAVLVCEVPMVPQKLDVVDVTKSTVTLAWEKPLHDGGSRITGYIIEACRSGTDKWMKVATLKMTDFEHTVVSLNEKEQYLFRVRALNSRGASEPREIVTAVTVQEQRAQPDEPRGPIRFDEIDATSVTISWDPPERDGGSPITHYVVEMRDAHRPGWLPVSESVSRPTYKFARLTEGDEYVFRVAAANRFGAGSFLQSDNVICKSAKTPPGPPGRPEVFDMSRDGMTLAWFPPDEDGGSKVTGYIIERKEVRSDRWVRVNKNPVTMTRYRSTGLIEGLEYEHRVTAINSRGIGKPSLLSKPAVATDPVDPPGSPQNPRVVDTTKTSVSLAWSPPDEEGGSKVTGYLIEMQKVGSFNWIKCNATPALICEYTLTQMPPGEEFKFRVLACNAGGTGEPAEVPGTIKVTEMLEPPTYDLEAKYQEGIVVRQGAVIRLCVPIKGKPSPTCKWTKEGCDLTQRAMIANTEDLAELVIKEANKDDSGTYNLVLENKCGRKTAVIKVKVIGPPGPPEGPLRFDDIHAHSVKVSWKAPVDDGGSPVLGYIVERRKVPKAAWYTVDTRVVDTSLVVKGLKENIEYEFKVTAENQFGTSKSLKSHETVTPKTPLCPPEPPSNPPEIVDVTKSSVALSWSRPKYDGGSRVSSYFVEHREASTDEWIRHEKQITTTMYTLSGLTPEKEYHFRVIAKNDIGESEPGPASDSVICKDPFGRWQKRIDSCNKPSQPGEIDTVIVTKDYISIRWERPECDGGKEILGYWVEYRMCGESSWKKCNTERTKDKEFTMGNLREATEYEFRVFAENETGISRPRRTATSIKTKLSVGDKPSLRKEIEEVTAKLGQSAILKCQIIGRPLPEIRWYRHGKELMQTEKYAMTSDGRIHTLKVLANRQEDEGIYTCKAVNEAGEVETSGSLVLEAPPQIHPEYPLKEIYYAGCGTSLRLHVVYIGRPEPKIMWFHNNKPLEPSDRVIIENTDHYTHLVIKDVHRKDAGKYKVWFRNVFGTVDTVLSVDIQDKPRVPVGPIVVDALLKNSVIISWNPPADDGGAMITNYIVEKREETEGAPWQLVSSSVSGTSCRVPNLTEGAGYYFRVSAQNRYGNSDPLEIPAVVIIKSQLDKPGIPQKLAVSGITKNSCIVSWRPPISDGGSKIKNYYLEKRDLKSGQWVAVTTDEIHQTVYCVKGLVEGLQYEFRIKCENLGGESEWSEASAPITATGEIEIRAPAFKEELRNMSVKYKSKATLVCKVSGQPKPVVKWYKRGKEIHSEGEKIKIQEFKGGYHQLVITAADEEDSTVYQIRVTNQGGSIAATVSLDVEVPAKIHLPKNLQEKEAVLALRGEVVSIKIPFSGKPDPVITWQKGQDLIDSNGHYQVIVTRSFTSLVFSNGIERKDAGFYIVCAKNRFGIDQQTVEIDVADVPDPPRGIKASDVSRDSVTLNWCAPANDGGSKVTSYIVEKCATTAEKWTRVAQSRDTRYTVINLFGKTSYQFRVIAENKFGQSEPSEPTGPVVTKEDKSRVLNYDEEVDDVREVTAAKAPHSDTKNLHNKYMIAEELGRGQFAIVHRCTEVSSEKTYMVKFVKVKGADQAVVKKEIATLNVARHRNFLCLHESFESPEELVMIYDFISGVDIFERIATPDFELTERVIVNYIKQICEALAFLHSKSYGHFDIKPENIVYTTRKSTKIKIIEMGQARHLTPGDTIKIQFTAPEYCAPEIHQHDLVSTVTDMWSVGVLAYVLLSGLNPFIAETNQQVIDNISNAEYSFDDEAFKKASLDALDFVDRLLTKDRKHRMTAAEALEHPWLKTNPEELSNTAIKTSRHKRYYQTLVKKEWNVVVSAARVASGEVTWYCGVRQLEESDKYEISYEDGVAILSVKGVVRADDGTYRCKVVNEYGEDSAYAELFVEGVRSYRDFFVGRTVKKAKRKVDTSRILQRPPEFTLPLINRTAHIGEDVRFGVTITVHPEPRVMWLKSGQKITPGEDDRKYTFTSDKGLYQLVVHNVDFNDDAEYTVVARNRFGDDSCKARLTVTPRPTPADTTLRPMFKRVLANLECREGQSVRFEVRVSGSPILKWEKDGTPLSFGPQIEVVHEGLDYYVLHVKDTLPEDSGTYRVTATNSAGSASCQATLRVERVTHVKKEYESEADQKKRAEKEEIDKKVRLSQILSGTEVTPLIPVAQQALREAAVIYEARKAALKTERKYEVVTQQPFSLDHAPRITVRMRSHRVPFGQNTKFTLNVQAKPYAAIKWFHNGQEIQEGSKFQFSNISGVLSLQIFDCQLEDSGTYRVSCKNPKGEASDYATLDVTGGEYSSVSSHRKDEEPPTPFVPEMTKTEVYHVSSSKAAASSETHVEVKETKSEIHESREHVQYEECVTSEKMEILEVTKLKEVTVHEEKVETVEVKKVEEVIVQEEVKPGIPAKIVTKPESLTVSEGESAKFTCDCDGDPTPSVTWMHEGQIIVSSHRYQVTSLEHKSIFEISSVETADEGNYIVVVQNSEGKQEAQFSLTIRKATPKEKAIASPPKVKSPEPRLKSPVSPLAKSPEPRIRSPFGIKSPPKIKSPEPRVKSPVSPGAKSPEPHIMSPVETSSQPATKSPEPRVKSPISPSPKSPEPRLKSPFEIKSPHALRSPEPRVKSPGSPGPKTPEPRIKSPVEIKSPSRVKSPEPRIISQGGRYDIFEEDGFSYLEIYETEVSDTGVYKCIASNSAGSCMSTCRVTIQAFKESKAIQIIDEKEAILSSHVKREIKSGLGSRLVREEESRRFHTKTIKVLTISMM</sequence>
<feature type="domain" description="Fibronectin type-III" evidence="12">
    <location>
        <begin position="793"/>
        <end position="888"/>
    </location>
</feature>
<protein>
    <recommendedName>
        <fullName evidence="7">Connectin</fullName>
    </recommendedName>
</protein>
<dbReference type="FunFam" id="2.60.40.10:FF:000983">
    <property type="entry name" value="titin isoform X1"/>
    <property type="match status" value="1"/>
</dbReference>
<evidence type="ECO:0000313" key="14">
    <source>
        <dbReference type="Proteomes" id="UP000034805"/>
    </source>
</evidence>
<accession>A0A0P7UQ61</accession>
<feature type="coiled-coil region" evidence="8">
    <location>
        <begin position="2301"/>
        <end position="2328"/>
    </location>
</feature>
<feature type="domain" description="Fibronectin type-III" evidence="12">
    <location>
        <begin position="1297"/>
        <end position="1393"/>
    </location>
</feature>
<dbReference type="GO" id="GO:0055003">
    <property type="term" value="P:cardiac myofibril assembly"/>
    <property type="evidence" value="ECO:0007669"/>
    <property type="project" value="UniProtKB-ARBA"/>
</dbReference>
<dbReference type="GO" id="GO:0045214">
    <property type="term" value="P:sarcomere organization"/>
    <property type="evidence" value="ECO:0007669"/>
    <property type="project" value="TreeGrafter"/>
</dbReference>
<comment type="similarity">
    <text evidence="2">Belongs to the protein kinase superfamily. CAMK Ser/Thr protein kinase family.</text>
</comment>
<feature type="domain" description="Fibronectin type-III" evidence="12">
    <location>
        <begin position="904"/>
        <end position="999"/>
    </location>
</feature>
<dbReference type="Pfam" id="PF07679">
    <property type="entry name" value="I-set"/>
    <property type="match status" value="12"/>
</dbReference>
<dbReference type="GO" id="GO:0004672">
    <property type="term" value="F:protein kinase activity"/>
    <property type="evidence" value="ECO:0007669"/>
    <property type="project" value="InterPro"/>
</dbReference>
<dbReference type="CDD" id="cd00063">
    <property type="entry name" value="FN3"/>
    <property type="match status" value="11"/>
</dbReference>
<feature type="region of interest" description="Disordered" evidence="9">
    <location>
        <begin position="2511"/>
        <end position="2532"/>
    </location>
</feature>
<dbReference type="FunFam" id="2.60.40.10:FF:000147">
    <property type="entry name" value="Myosin light chain kinase"/>
    <property type="match status" value="1"/>
</dbReference>
<proteinExistence type="inferred from homology"/>
<dbReference type="FunFam" id="1.10.510.10:FF:000329">
    <property type="entry name" value="Titin a"/>
    <property type="match status" value="1"/>
</dbReference>
<dbReference type="FunFam" id="2.60.40.10:FF:001399">
    <property type="entry name" value="Titin a"/>
    <property type="match status" value="1"/>
</dbReference>
<dbReference type="InterPro" id="IPR003599">
    <property type="entry name" value="Ig_sub"/>
</dbReference>
<feature type="domain" description="Fibronectin type-III" evidence="12">
    <location>
        <begin position="692"/>
        <end position="786"/>
    </location>
</feature>
<dbReference type="SMART" id="SM00220">
    <property type="entry name" value="S_TKc"/>
    <property type="match status" value="1"/>
</dbReference>
<feature type="compositionally biased region" description="Basic and acidic residues" evidence="9">
    <location>
        <begin position="2780"/>
        <end position="2803"/>
    </location>
</feature>
<dbReference type="FunFam" id="2.60.40.10:FF:000867">
    <property type="entry name" value="Titin a"/>
    <property type="match status" value="1"/>
</dbReference>
<name>A0A0P7UQ61_SCLFO</name>
<dbReference type="InterPro" id="IPR008271">
    <property type="entry name" value="Ser/Thr_kinase_AS"/>
</dbReference>